<dbReference type="STRING" id="1314785.A0A165GC70"/>
<feature type="non-terminal residue" evidence="2">
    <location>
        <position position="140"/>
    </location>
</feature>
<dbReference type="RefSeq" id="XP_040767884.1">
    <property type="nucleotide sequence ID" value="XM_040903168.1"/>
</dbReference>
<organism evidence="2 3">
    <name type="scientific">Laetiporus sulphureus 93-53</name>
    <dbReference type="NCBI Taxonomy" id="1314785"/>
    <lineage>
        <taxon>Eukaryota</taxon>
        <taxon>Fungi</taxon>
        <taxon>Dikarya</taxon>
        <taxon>Basidiomycota</taxon>
        <taxon>Agaricomycotina</taxon>
        <taxon>Agaricomycetes</taxon>
        <taxon>Polyporales</taxon>
        <taxon>Laetiporus</taxon>
    </lineage>
</organism>
<dbReference type="GeneID" id="63820199"/>
<evidence type="ECO:0000313" key="2">
    <source>
        <dbReference type="EMBL" id="KZT10144.1"/>
    </source>
</evidence>
<keyword evidence="3" id="KW-1185">Reference proteome</keyword>
<dbReference type="EMBL" id="KV427610">
    <property type="protein sequence ID" value="KZT10144.1"/>
    <property type="molecule type" value="Genomic_DNA"/>
</dbReference>
<gene>
    <name evidence="2" type="ORF">LAESUDRAFT_611800</name>
</gene>
<reference evidence="2 3" key="1">
    <citation type="journal article" date="2016" name="Mol. Biol. Evol.">
        <title>Comparative Genomics of Early-Diverging Mushroom-Forming Fungi Provides Insights into the Origins of Lignocellulose Decay Capabilities.</title>
        <authorList>
            <person name="Nagy L.G."/>
            <person name="Riley R."/>
            <person name="Tritt A."/>
            <person name="Adam C."/>
            <person name="Daum C."/>
            <person name="Floudas D."/>
            <person name="Sun H."/>
            <person name="Yadav J.S."/>
            <person name="Pangilinan J."/>
            <person name="Larsson K.H."/>
            <person name="Matsuura K."/>
            <person name="Barry K."/>
            <person name="Labutti K."/>
            <person name="Kuo R."/>
            <person name="Ohm R.A."/>
            <person name="Bhattacharya S.S."/>
            <person name="Shirouzu T."/>
            <person name="Yoshinaga Y."/>
            <person name="Martin F.M."/>
            <person name="Grigoriev I.V."/>
            <person name="Hibbett D.S."/>
        </authorList>
    </citation>
    <scope>NUCLEOTIDE SEQUENCE [LARGE SCALE GENOMIC DNA]</scope>
    <source>
        <strain evidence="2 3">93-53</strain>
    </source>
</reference>
<evidence type="ECO:0000313" key="3">
    <source>
        <dbReference type="Proteomes" id="UP000076871"/>
    </source>
</evidence>
<protein>
    <submittedName>
        <fullName evidence="2">Uncharacterized protein</fullName>
    </submittedName>
</protein>
<feature type="non-terminal residue" evidence="2">
    <location>
        <position position="1"/>
    </location>
</feature>
<sequence length="140" mass="15888">LQRSNTYSVRVHERTLHSRTEFPNANPRFSPHGSSPPATPSSSRFDSQRSRMRQFPETPVDQGRLHALRRDPSVASLLSLYDHEGRLDAKAFSNTPPSNYDNRGSVRRSGSTLRQLLGDPVQSQEDITWAEQFLQCVHCL</sequence>
<dbReference type="AlphaFoldDB" id="A0A165GC70"/>
<dbReference type="InParanoid" id="A0A165GC70"/>
<feature type="region of interest" description="Disordered" evidence="1">
    <location>
        <begin position="1"/>
        <end position="68"/>
    </location>
</feature>
<accession>A0A165GC70</accession>
<evidence type="ECO:0000256" key="1">
    <source>
        <dbReference type="SAM" id="MobiDB-lite"/>
    </source>
</evidence>
<proteinExistence type="predicted"/>
<dbReference type="Proteomes" id="UP000076871">
    <property type="component" value="Unassembled WGS sequence"/>
</dbReference>
<dbReference type="OrthoDB" id="3168838at2759"/>
<name>A0A165GC70_9APHY</name>
<feature type="compositionally biased region" description="Basic and acidic residues" evidence="1">
    <location>
        <begin position="10"/>
        <end position="20"/>
    </location>
</feature>